<evidence type="ECO:0000256" key="1">
    <source>
        <dbReference type="SAM" id="Phobius"/>
    </source>
</evidence>
<protein>
    <submittedName>
        <fullName evidence="2">Uncharacterized protein</fullName>
    </submittedName>
</protein>
<keyword evidence="1" id="KW-1133">Transmembrane helix</keyword>
<evidence type="ECO:0000313" key="2">
    <source>
        <dbReference type="Ensembl" id="ENSMAMP00000068007.1"/>
    </source>
</evidence>
<evidence type="ECO:0000313" key="3">
    <source>
        <dbReference type="Proteomes" id="UP000261640"/>
    </source>
</evidence>
<reference evidence="2" key="1">
    <citation type="submission" date="2025-05" db="UniProtKB">
        <authorList>
            <consortium name="Ensembl"/>
        </authorList>
    </citation>
    <scope>IDENTIFICATION</scope>
</reference>
<sequence length="75" mass="8466">METTCHPVVLFLWKGSSGPLILWGGFCWQSLGLLAPLKGRFVAIQYKNVLTDLDQLLTNVTDIYSSDTVQWNMCM</sequence>
<proteinExistence type="predicted"/>
<keyword evidence="3" id="KW-1185">Reference proteome</keyword>
<feature type="transmembrane region" description="Helical" evidence="1">
    <location>
        <begin position="20"/>
        <end position="37"/>
    </location>
</feature>
<organism evidence="2 3">
    <name type="scientific">Mastacembelus armatus</name>
    <name type="common">zig-zag eel</name>
    <dbReference type="NCBI Taxonomy" id="205130"/>
    <lineage>
        <taxon>Eukaryota</taxon>
        <taxon>Metazoa</taxon>
        <taxon>Chordata</taxon>
        <taxon>Craniata</taxon>
        <taxon>Vertebrata</taxon>
        <taxon>Euteleostomi</taxon>
        <taxon>Actinopterygii</taxon>
        <taxon>Neopterygii</taxon>
        <taxon>Teleostei</taxon>
        <taxon>Neoteleostei</taxon>
        <taxon>Acanthomorphata</taxon>
        <taxon>Anabantaria</taxon>
        <taxon>Synbranchiformes</taxon>
        <taxon>Mastacembelidae</taxon>
        <taxon>Mastacembelus</taxon>
    </lineage>
</organism>
<keyword evidence="1" id="KW-0812">Transmembrane</keyword>
<dbReference type="Ensembl" id="ENSMAMT00000046159.1">
    <property type="protein sequence ID" value="ENSMAMP00000048214.1"/>
    <property type="gene ID" value="ENSMAMG00000025935.1"/>
</dbReference>
<accession>A0A7N8YNN5</accession>
<dbReference type="AlphaFoldDB" id="A0A7N8YNN5"/>
<dbReference type="Proteomes" id="UP000261640">
    <property type="component" value="Unplaced"/>
</dbReference>
<dbReference type="Ensembl" id="ENSMAMT00000068350.1">
    <property type="protein sequence ID" value="ENSMAMP00000068007.1"/>
    <property type="gene ID" value="ENSMAMG00000028259.1"/>
</dbReference>
<keyword evidence="1" id="KW-0472">Membrane</keyword>
<name>A0A7N8YNN5_9TELE</name>
<dbReference type="GeneTree" id="ENSGT01030000240354"/>